<organism evidence="8 9">
    <name type="scientific">Facklamia languida CCUG 37842</name>
    <dbReference type="NCBI Taxonomy" id="883113"/>
    <lineage>
        <taxon>Bacteria</taxon>
        <taxon>Bacillati</taxon>
        <taxon>Bacillota</taxon>
        <taxon>Bacilli</taxon>
        <taxon>Lactobacillales</taxon>
        <taxon>Aerococcaceae</taxon>
        <taxon>Facklamia</taxon>
    </lineage>
</organism>
<accession>H3NI29</accession>
<feature type="active site" description="Nucleophile" evidence="6">
    <location>
        <position position="337"/>
    </location>
</feature>
<protein>
    <recommendedName>
        <fullName evidence="7">L,D-TPase catalytic domain-containing protein</fullName>
    </recommendedName>
</protein>
<dbReference type="Proteomes" id="UP000006190">
    <property type="component" value="Unassembled WGS sequence"/>
</dbReference>
<dbReference type="GO" id="GO:0018104">
    <property type="term" value="P:peptidoglycan-protein cross-linking"/>
    <property type="evidence" value="ECO:0007669"/>
    <property type="project" value="TreeGrafter"/>
</dbReference>
<dbReference type="GO" id="GO:0008360">
    <property type="term" value="P:regulation of cell shape"/>
    <property type="evidence" value="ECO:0007669"/>
    <property type="project" value="UniProtKB-UniRule"/>
</dbReference>
<dbReference type="GO" id="GO:0071555">
    <property type="term" value="P:cell wall organization"/>
    <property type="evidence" value="ECO:0007669"/>
    <property type="project" value="UniProtKB-UniRule"/>
</dbReference>
<evidence type="ECO:0000256" key="5">
    <source>
        <dbReference type="ARBA" id="ARBA00023316"/>
    </source>
</evidence>
<dbReference type="HOGENOM" id="CLU_766726_0_0_9"/>
<dbReference type="STRING" id="883113.HMPREF9708_00457"/>
<evidence type="ECO:0000313" key="8">
    <source>
        <dbReference type="EMBL" id="EHR37828.1"/>
    </source>
</evidence>
<evidence type="ECO:0000313" key="9">
    <source>
        <dbReference type="Proteomes" id="UP000006190"/>
    </source>
</evidence>
<evidence type="ECO:0000259" key="7">
    <source>
        <dbReference type="PROSITE" id="PS52029"/>
    </source>
</evidence>
<dbReference type="GO" id="GO:0071972">
    <property type="term" value="F:peptidoglycan L,D-transpeptidase activity"/>
    <property type="evidence" value="ECO:0007669"/>
    <property type="project" value="TreeGrafter"/>
</dbReference>
<dbReference type="eggNOG" id="COG1376">
    <property type="taxonomic scope" value="Bacteria"/>
</dbReference>
<dbReference type="GO" id="GO:0005576">
    <property type="term" value="C:extracellular region"/>
    <property type="evidence" value="ECO:0007669"/>
    <property type="project" value="TreeGrafter"/>
</dbReference>
<feature type="domain" description="L,D-TPase catalytic" evidence="7">
    <location>
        <begin position="237"/>
        <end position="361"/>
    </location>
</feature>
<keyword evidence="4 6" id="KW-0573">Peptidoglycan synthesis</keyword>
<keyword evidence="2" id="KW-0808">Transferase</keyword>
<dbReference type="InterPro" id="IPR050979">
    <property type="entry name" value="LD-transpeptidase"/>
</dbReference>
<dbReference type="PATRIC" id="fig|883113.3.peg.460"/>
<dbReference type="UniPathway" id="UPA00219"/>
<keyword evidence="9" id="KW-1185">Reference proteome</keyword>
<sequence length="361" mass="41540">MMVVCYVIGCIYFKDHFYRQTFYHGLSLSYLNAYQASLKISRQNKIDKLENQDAAQVILQSQIFAQNFYLWPWDCWRKHDISDRVEAIPDIKGEATTNRSLAVESQSDLLSPTTSFDDNDHLLKETVFQIEFMNRSVTLPSLLIKELKMIDMENEVEVRQHLHNFLASQVGEPFLEQETYRNYHSVYQGVVRVEPGTLGGIRMNKRVIDQIINDLRQGLSFSRIMIWVGSLAEAWPDRVEVDLKYQMMTIFKGHQIKLQVPIVSGGPHSLTVAGAYQVWAKESPARLSGYNPLNAMDYQQEVDYWIAFDNQGQGIHDAKWQMSFGGPTYIYQGSLGCINVPPSRMTEVYQLVDLGMPVIIF</sequence>
<name>H3NI29_9LACT</name>
<dbReference type="EMBL" id="AGEG01000003">
    <property type="protein sequence ID" value="EHR37828.1"/>
    <property type="molecule type" value="Genomic_DNA"/>
</dbReference>
<dbReference type="MEROPS" id="C82.001"/>
<evidence type="ECO:0000256" key="2">
    <source>
        <dbReference type="ARBA" id="ARBA00022679"/>
    </source>
</evidence>
<keyword evidence="5 6" id="KW-0961">Cell wall biogenesis/degradation</keyword>
<comment type="caution">
    <text evidence="8">The sequence shown here is derived from an EMBL/GenBank/DDBJ whole genome shotgun (WGS) entry which is preliminary data.</text>
</comment>
<dbReference type="InterPro" id="IPR005490">
    <property type="entry name" value="LD_TPept_cat_dom"/>
</dbReference>
<evidence type="ECO:0000256" key="4">
    <source>
        <dbReference type="ARBA" id="ARBA00022984"/>
    </source>
</evidence>
<feature type="active site" description="Proton donor/acceptor" evidence="6">
    <location>
        <position position="316"/>
    </location>
</feature>
<evidence type="ECO:0000256" key="1">
    <source>
        <dbReference type="ARBA" id="ARBA00004752"/>
    </source>
</evidence>
<dbReference type="PANTHER" id="PTHR30582:SF33">
    <property type="entry name" value="EXPORTED PROTEIN"/>
    <property type="match status" value="1"/>
</dbReference>
<evidence type="ECO:0000256" key="6">
    <source>
        <dbReference type="PROSITE-ProRule" id="PRU01373"/>
    </source>
</evidence>
<dbReference type="CDD" id="cd16913">
    <property type="entry name" value="YkuD_like"/>
    <property type="match status" value="1"/>
</dbReference>
<keyword evidence="3 6" id="KW-0133">Cell shape</keyword>
<dbReference type="InterPro" id="IPR038063">
    <property type="entry name" value="Transpep_catalytic_dom"/>
</dbReference>
<reference evidence="8 9" key="1">
    <citation type="submission" date="2012-01" db="EMBL/GenBank/DDBJ databases">
        <title>The Genome Sequence of Facklamia languida CCUG 37842.</title>
        <authorList>
            <consortium name="The Broad Institute Genome Sequencing Platform"/>
            <person name="Earl A."/>
            <person name="Ward D."/>
            <person name="Feldgarden M."/>
            <person name="Gevers D."/>
            <person name="Huys G."/>
            <person name="Young S.K."/>
            <person name="Zeng Q."/>
            <person name="Gargeya S."/>
            <person name="Fitzgerald M."/>
            <person name="Haas B."/>
            <person name="Abouelleil A."/>
            <person name="Alvarado L."/>
            <person name="Arachchi H.M."/>
            <person name="Berlin A."/>
            <person name="Chapman S.B."/>
            <person name="Gearin G."/>
            <person name="Goldberg J."/>
            <person name="Griggs A."/>
            <person name="Gujja S."/>
            <person name="Hansen M."/>
            <person name="Heiman D."/>
            <person name="Howarth C."/>
            <person name="Larimer J."/>
            <person name="Lui A."/>
            <person name="MacDonald P.J.P."/>
            <person name="McCowen C."/>
            <person name="Montmayeur A."/>
            <person name="Murphy C."/>
            <person name="Neiman D."/>
            <person name="Pearson M."/>
            <person name="Priest M."/>
            <person name="Roberts A."/>
            <person name="Saif S."/>
            <person name="Shea T."/>
            <person name="Sisk P."/>
            <person name="Stolte C."/>
            <person name="Sykes S."/>
            <person name="Wortman J."/>
            <person name="Nusbaum C."/>
            <person name="Birren B."/>
        </authorList>
    </citation>
    <scope>NUCLEOTIDE SEQUENCE [LARGE SCALE GENOMIC DNA]</scope>
    <source>
        <strain evidence="8 9">CCUG 37842</strain>
    </source>
</reference>
<dbReference type="PROSITE" id="PS52029">
    <property type="entry name" value="LD_TPASE"/>
    <property type="match status" value="1"/>
</dbReference>
<comment type="pathway">
    <text evidence="1 6">Cell wall biogenesis; peptidoglycan biosynthesis.</text>
</comment>
<gene>
    <name evidence="8" type="ORF">HMPREF9708_00457</name>
</gene>
<dbReference type="Pfam" id="PF03734">
    <property type="entry name" value="YkuD"/>
    <property type="match status" value="1"/>
</dbReference>
<dbReference type="PANTHER" id="PTHR30582">
    <property type="entry name" value="L,D-TRANSPEPTIDASE"/>
    <property type="match status" value="1"/>
</dbReference>
<evidence type="ECO:0000256" key="3">
    <source>
        <dbReference type="ARBA" id="ARBA00022960"/>
    </source>
</evidence>
<dbReference type="SUPFAM" id="SSF141523">
    <property type="entry name" value="L,D-transpeptidase catalytic domain-like"/>
    <property type="match status" value="1"/>
</dbReference>
<dbReference type="GO" id="GO:0016740">
    <property type="term" value="F:transferase activity"/>
    <property type="evidence" value="ECO:0007669"/>
    <property type="project" value="UniProtKB-KW"/>
</dbReference>
<proteinExistence type="predicted"/>
<dbReference type="Gene3D" id="2.40.440.10">
    <property type="entry name" value="L,D-transpeptidase catalytic domain-like"/>
    <property type="match status" value="1"/>
</dbReference>
<dbReference type="AlphaFoldDB" id="H3NI29"/>